<proteinExistence type="inferred from homology"/>
<dbReference type="AlphaFoldDB" id="A0A0R1SBS8"/>
<dbReference type="InterPro" id="IPR011004">
    <property type="entry name" value="Trimer_LpxA-like_sf"/>
</dbReference>
<dbReference type="PANTHER" id="PTHR23416:SF23">
    <property type="entry name" value="ACETYLTRANSFERASE C18B11.09C-RELATED"/>
    <property type="match status" value="1"/>
</dbReference>
<comment type="caution">
    <text evidence="3">The sequence shown here is derived from an EMBL/GenBank/DDBJ whole genome shotgun (WGS) entry which is preliminary data.</text>
</comment>
<name>A0A0R1SBS8_9LACO</name>
<evidence type="ECO:0000256" key="1">
    <source>
        <dbReference type="ARBA" id="ARBA00007274"/>
    </source>
</evidence>
<dbReference type="RefSeq" id="WP_010624869.1">
    <property type="nucleotide sequence ID" value="NZ_AZFA01000014.1"/>
</dbReference>
<evidence type="ECO:0000313" key="4">
    <source>
        <dbReference type="Proteomes" id="UP000051647"/>
    </source>
</evidence>
<sequence length="141" mass="16395">MKLISKVDQRLMEQNQRLIQHFNDQRHNRLEILQLISEITGQRLDSSVEIKLPFYSDYGHNILIGKNVNIGSNTMLSDIYQIKIADGVWIGSGVTFLTNDFSCERQGPIKINQNQSKCQNRQSSYDLTECHDRRKFCDSCR</sequence>
<dbReference type="PANTHER" id="PTHR23416">
    <property type="entry name" value="SIALIC ACID SYNTHASE-RELATED"/>
    <property type="match status" value="1"/>
</dbReference>
<dbReference type="Proteomes" id="UP000051647">
    <property type="component" value="Unassembled WGS sequence"/>
</dbReference>
<comment type="similarity">
    <text evidence="1">Belongs to the transferase hexapeptide repeat family.</text>
</comment>
<evidence type="ECO:0000313" key="3">
    <source>
        <dbReference type="EMBL" id="KRL66412.1"/>
    </source>
</evidence>
<dbReference type="SUPFAM" id="SSF51161">
    <property type="entry name" value="Trimeric LpxA-like enzymes"/>
    <property type="match status" value="1"/>
</dbReference>
<dbReference type="InterPro" id="IPR051159">
    <property type="entry name" value="Hexapeptide_acetyltransf"/>
</dbReference>
<dbReference type="PATRIC" id="fig|1423815.3.peg.561"/>
<dbReference type="Gene3D" id="2.160.10.10">
    <property type="entry name" value="Hexapeptide repeat proteins"/>
    <property type="match status" value="1"/>
</dbReference>
<keyword evidence="4" id="KW-1185">Reference proteome</keyword>
<dbReference type="STRING" id="1423815.FC27_GL000553"/>
<organism evidence="3 4">
    <name type="scientific">Companilactobacillus versmoldensis DSM 14857 = KCTC 3814</name>
    <dbReference type="NCBI Taxonomy" id="1423815"/>
    <lineage>
        <taxon>Bacteria</taxon>
        <taxon>Bacillati</taxon>
        <taxon>Bacillota</taxon>
        <taxon>Bacilli</taxon>
        <taxon>Lactobacillales</taxon>
        <taxon>Lactobacillaceae</taxon>
        <taxon>Companilactobacillus</taxon>
    </lineage>
</organism>
<keyword evidence="2 3" id="KW-0808">Transferase</keyword>
<reference evidence="3 4" key="1">
    <citation type="journal article" date="2015" name="Genome Announc.">
        <title>Expanding the biotechnology potential of lactobacilli through comparative genomics of 213 strains and associated genera.</title>
        <authorList>
            <person name="Sun Z."/>
            <person name="Harris H.M."/>
            <person name="McCann A."/>
            <person name="Guo C."/>
            <person name="Argimon S."/>
            <person name="Zhang W."/>
            <person name="Yang X."/>
            <person name="Jeffery I.B."/>
            <person name="Cooney J.C."/>
            <person name="Kagawa T.F."/>
            <person name="Liu W."/>
            <person name="Song Y."/>
            <person name="Salvetti E."/>
            <person name="Wrobel A."/>
            <person name="Rasinkangas P."/>
            <person name="Parkhill J."/>
            <person name="Rea M.C."/>
            <person name="O'Sullivan O."/>
            <person name="Ritari J."/>
            <person name="Douillard F.P."/>
            <person name="Paul Ross R."/>
            <person name="Yang R."/>
            <person name="Briner A.E."/>
            <person name="Felis G.E."/>
            <person name="de Vos W.M."/>
            <person name="Barrangou R."/>
            <person name="Klaenhammer T.R."/>
            <person name="Caufield P.W."/>
            <person name="Cui Y."/>
            <person name="Zhang H."/>
            <person name="O'Toole P.W."/>
        </authorList>
    </citation>
    <scope>NUCLEOTIDE SEQUENCE [LARGE SCALE GENOMIC DNA]</scope>
    <source>
        <strain evidence="3 4">DSM 14857</strain>
    </source>
</reference>
<protein>
    <submittedName>
        <fullName evidence="3">Maltose o-acetyltransferase</fullName>
    </submittedName>
</protein>
<gene>
    <name evidence="3" type="ORF">FC27_GL000553</name>
</gene>
<dbReference type="eggNOG" id="COG0110">
    <property type="taxonomic scope" value="Bacteria"/>
</dbReference>
<evidence type="ECO:0000256" key="2">
    <source>
        <dbReference type="ARBA" id="ARBA00022679"/>
    </source>
</evidence>
<dbReference type="EMBL" id="AZFA01000014">
    <property type="protein sequence ID" value="KRL66412.1"/>
    <property type="molecule type" value="Genomic_DNA"/>
</dbReference>
<dbReference type="GO" id="GO:0008374">
    <property type="term" value="F:O-acyltransferase activity"/>
    <property type="evidence" value="ECO:0007669"/>
    <property type="project" value="TreeGrafter"/>
</dbReference>
<accession>A0A0R1SBS8</accession>